<proteinExistence type="predicted"/>
<dbReference type="AlphaFoldDB" id="A0AAW0LTL1"/>
<comment type="caution">
    <text evidence="1">The sequence shown here is derived from an EMBL/GenBank/DDBJ whole genome shotgun (WGS) entry which is preliminary data.</text>
</comment>
<name>A0AAW0LTL1_QUESU</name>
<dbReference type="EMBL" id="PKMF04000050">
    <property type="protein sequence ID" value="KAK7855003.1"/>
    <property type="molecule type" value="Genomic_DNA"/>
</dbReference>
<evidence type="ECO:0000313" key="2">
    <source>
        <dbReference type="Proteomes" id="UP000237347"/>
    </source>
</evidence>
<reference evidence="1 2" key="1">
    <citation type="journal article" date="2018" name="Sci. Data">
        <title>The draft genome sequence of cork oak.</title>
        <authorList>
            <person name="Ramos A.M."/>
            <person name="Usie A."/>
            <person name="Barbosa P."/>
            <person name="Barros P.M."/>
            <person name="Capote T."/>
            <person name="Chaves I."/>
            <person name="Simoes F."/>
            <person name="Abreu I."/>
            <person name="Carrasquinho I."/>
            <person name="Faro C."/>
            <person name="Guimaraes J.B."/>
            <person name="Mendonca D."/>
            <person name="Nobrega F."/>
            <person name="Rodrigues L."/>
            <person name="Saibo N.J.M."/>
            <person name="Varela M.C."/>
            <person name="Egas C."/>
            <person name="Matos J."/>
            <person name="Miguel C.M."/>
            <person name="Oliveira M.M."/>
            <person name="Ricardo C.P."/>
            <person name="Goncalves S."/>
        </authorList>
    </citation>
    <scope>NUCLEOTIDE SEQUENCE [LARGE SCALE GENOMIC DNA]</scope>
    <source>
        <strain evidence="2">cv. HL8</strain>
    </source>
</reference>
<dbReference type="Proteomes" id="UP000237347">
    <property type="component" value="Unassembled WGS sequence"/>
</dbReference>
<accession>A0AAW0LTL1</accession>
<sequence>MATKEDDNDNEIVEEANNTEDFRHIDVDMQKCLLSILNIGILCSLESPKERINMEEVIKELQLIKSTFVGLGIRRGRPSRAQGLSWWTVHGPFNYVMCNGAQLSVFGSGVALPNEMRPNGLIIHVWKSLFQSKQKECTMLEYRGPLNVSGKVLVKQPREIMKWETPFFPGDYEIYGGAMESIWSTWNSSRLTNRIPHFCTLKAAKDSATGLKSVATTLPQLPKIFSTEAECSGGLRKIGIRGFKEVSGVEIEEKQRVDKDWYI</sequence>
<organism evidence="1 2">
    <name type="scientific">Quercus suber</name>
    <name type="common">Cork oak</name>
    <dbReference type="NCBI Taxonomy" id="58331"/>
    <lineage>
        <taxon>Eukaryota</taxon>
        <taxon>Viridiplantae</taxon>
        <taxon>Streptophyta</taxon>
        <taxon>Embryophyta</taxon>
        <taxon>Tracheophyta</taxon>
        <taxon>Spermatophyta</taxon>
        <taxon>Magnoliopsida</taxon>
        <taxon>eudicotyledons</taxon>
        <taxon>Gunneridae</taxon>
        <taxon>Pentapetalae</taxon>
        <taxon>rosids</taxon>
        <taxon>fabids</taxon>
        <taxon>Fagales</taxon>
        <taxon>Fagaceae</taxon>
        <taxon>Quercus</taxon>
    </lineage>
</organism>
<protein>
    <submittedName>
        <fullName evidence="1">Uncharacterized protein</fullName>
    </submittedName>
</protein>
<keyword evidence="2" id="KW-1185">Reference proteome</keyword>
<evidence type="ECO:0000313" key="1">
    <source>
        <dbReference type="EMBL" id="KAK7855003.1"/>
    </source>
</evidence>
<gene>
    <name evidence="1" type="ORF">CFP56_030231</name>
</gene>